<dbReference type="EMBL" id="JANJZL010000004">
    <property type="protein sequence ID" value="MCR2043956.1"/>
    <property type="molecule type" value="Genomic_DNA"/>
</dbReference>
<comment type="caution">
    <text evidence="2">The sequence shown here is derived from an EMBL/GenBank/DDBJ whole genome shotgun (WGS) entry which is preliminary data.</text>
</comment>
<keyword evidence="1" id="KW-1133">Transmembrane helix</keyword>
<organism evidence="2 3">
    <name type="scientific">Anaerosalibacter massiliensis</name>
    <dbReference type="NCBI Taxonomy" id="1347392"/>
    <lineage>
        <taxon>Bacteria</taxon>
        <taxon>Bacillati</taxon>
        <taxon>Bacillota</taxon>
        <taxon>Tissierellia</taxon>
        <taxon>Tissierellales</taxon>
        <taxon>Sporanaerobacteraceae</taxon>
        <taxon>Anaerosalibacter</taxon>
    </lineage>
</organism>
<keyword evidence="1" id="KW-0472">Membrane</keyword>
<feature type="transmembrane region" description="Helical" evidence="1">
    <location>
        <begin position="38"/>
        <end position="54"/>
    </location>
</feature>
<keyword evidence="3" id="KW-1185">Reference proteome</keyword>
<name>A0A9X2MMV6_9FIRM</name>
<evidence type="ECO:0000313" key="3">
    <source>
        <dbReference type="Proteomes" id="UP001142078"/>
    </source>
</evidence>
<dbReference type="AlphaFoldDB" id="A0A9X2MMV6"/>
<keyword evidence="1" id="KW-0812">Transmembrane</keyword>
<gene>
    <name evidence="2" type="ORF">NSA23_07450</name>
</gene>
<sequence length="55" mass="6174">MSVRIFTFIMIFIISYLVLTKINYFLAELLPGDKNINLISNAIILLASLLLAGMI</sequence>
<accession>A0A9X2MMV6</accession>
<proteinExistence type="predicted"/>
<evidence type="ECO:0000313" key="2">
    <source>
        <dbReference type="EMBL" id="MCR2043956.1"/>
    </source>
</evidence>
<protein>
    <submittedName>
        <fullName evidence="2">Uncharacterized protein</fullName>
    </submittedName>
</protein>
<dbReference type="Proteomes" id="UP001142078">
    <property type="component" value="Unassembled WGS sequence"/>
</dbReference>
<dbReference type="RefSeq" id="WP_187116692.1">
    <property type="nucleotide sequence ID" value="NZ_CABKTM010000049.1"/>
</dbReference>
<evidence type="ECO:0000256" key="1">
    <source>
        <dbReference type="SAM" id="Phobius"/>
    </source>
</evidence>
<feature type="transmembrane region" description="Helical" evidence="1">
    <location>
        <begin position="6"/>
        <end position="26"/>
    </location>
</feature>
<reference evidence="2" key="1">
    <citation type="submission" date="2022-07" db="EMBL/GenBank/DDBJ databases">
        <title>Enhanced cultured diversity of the mouse gut microbiota enables custom-made synthetic communities.</title>
        <authorList>
            <person name="Afrizal A."/>
        </authorList>
    </citation>
    <scope>NUCLEOTIDE SEQUENCE</scope>
    <source>
        <strain evidence="2">DSM 29482</strain>
    </source>
</reference>